<feature type="transmembrane region" description="Helical" evidence="1">
    <location>
        <begin position="70"/>
        <end position="91"/>
    </location>
</feature>
<dbReference type="Proteomes" id="UP000263689">
    <property type="component" value="Chromosome"/>
</dbReference>
<sequence>MNYLKCGFFGLLTWLVPFFLSFLFYSETTGLLIDIFLFKFIMIVVSGLIGVSLLIMYFKDIKKDYLVEGIFVGVSWLIINLILDILILIPMSGMTYLTYFSQIGLRYLIIPTISISMGLLLKLKL</sequence>
<keyword evidence="1" id="KW-0812">Transmembrane</keyword>
<dbReference type="RefSeq" id="WP_119720739.1">
    <property type="nucleotide sequence ID" value="NZ_AP011528.1"/>
</dbReference>
<proteinExistence type="predicted"/>
<reference evidence="2 3" key="1">
    <citation type="submission" date="2009-06" db="EMBL/GenBank/DDBJ databases">
        <title>Molecular Evidence for Microbiologically Influenced Corrosion from genome of Methanogen.</title>
        <authorList>
            <person name="Ito N."/>
            <person name="Tsurumaru H."/>
            <person name="Shimizu A."/>
            <person name="Harada T."/>
            <person name="Hosoyama A."/>
            <person name="Horikawa H."/>
            <person name="Wakai S."/>
            <person name="Sasaki K."/>
            <person name="Nishijima K."/>
            <person name="Ataku H."/>
            <person name="Yamazaki J."/>
            <person name="Mise M."/>
            <person name="Yamazaki S."/>
            <person name="Tanikawa S."/>
            <person name="Harayama S."/>
            <person name="Fujita N."/>
        </authorList>
    </citation>
    <scope>NUCLEOTIDE SEQUENCE [LARGE SCALE GENOMIC DNA]</scope>
    <source>
        <strain evidence="3">OS7 ( NBRC 103642)</strain>
    </source>
</reference>
<feature type="transmembrane region" description="Helical" evidence="1">
    <location>
        <begin position="31"/>
        <end position="58"/>
    </location>
</feature>
<evidence type="ECO:0000313" key="2">
    <source>
        <dbReference type="EMBL" id="BAP62645.1"/>
    </source>
</evidence>
<dbReference type="GeneID" id="37875045"/>
<accession>A0A2Z5PKH6</accession>
<dbReference type="AlphaFoldDB" id="A0A2Z5PKH6"/>
<dbReference type="EMBL" id="AP011528">
    <property type="protein sequence ID" value="BAP62645.1"/>
    <property type="molecule type" value="Genomic_DNA"/>
</dbReference>
<organism evidence="2 3">
    <name type="scientific">Methanococcus maripaludis OS7</name>
    <dbReference type="NCBI Taxonomy" id="637915"/>
    <lineage>
        <taxon>Archaea</taxon>
        <taxon>Methanobacteriati</taxon>
        <taxon>Methanobacteriota</taxon>
        <taxon>Methanomada group</taxon>
        <taxon>Methanococci</taxon>
        <taxon>Methanococcales</taxon>
        <taxon>Methanococcaceae</taxon>
        <taxon>Methanococcus</taxon>
    </lineage>
</organism>
<evidence type="ECO:0000313" key="3">
    <source>
        <dbReference type="Proteomes" id="UP000263689"/>
    </source>
</evidence>
<feature type="transmembrane region" description="Helical" evidence="1">
    <location>
        <begin position="7"/>
        <end position="25"/>
    </location>
</feature>
<feature type="transmembrane region" description="Helical" evidence="1">
    <location>
        <begin position="103"/>
        <end position="121"/>
    </location>
</feature>
<name>A0A2Z5PKH6_METMI</name>
<gene>
    <name evidence="2" type="ORF">MMOS7_05590</name>
</gene>
<keyword evidence="1" id="KW-1133">Transmembrane helix</keyword>
<keyword evidence="1" id="KW-0472">Membrane</keyword>
<evidence type="ECO:0000256" key="1">
    <source>
        <dbReference type="SAM" id="Phobius"/>
    </source>
</evidence>
<dbReference type="KEGG" id="mmao:MMOS7_05590"/>
<protein>
    <submittedName>
        <fullName evidence="2">Uncharacterized protein</fullName>
    </submittedName>
</protein>